<gene>
    <name evidence="1" type="ORF">MUN80_14020</name>
</gene>
<keyword evidence="2" id="KW-1185">Reference proteome</keyword>
<accession>A0ABY4F8T0</accession>
<reference evidence="1 2" key="1">
    <citation type="submission" date="2022-04" db="EMBL/GenBank/DDBJ databases">
        <title>Hymenobacter sp. isolated from the air.</title>
        <authorList>
            <person name="Won M."/>
            <person name="Lee C.-M."/>
            <person name="Woen H.-Y."/>
            <person name="Kwon S.-W."/>
        </authorList>
    </citation>
    <scope>NUCLEOTIDE SEQUENCE [LARGE SCALE GENOMIC DNA]</scope>
    <source>
        <strain evidence="2">5116 S-27</strain>
    </source>
</reference>
<dbReference type="EMBL" id="CP095049">
    <property type="protein sequence ID" value="UOQ50876.1"/>
    <property type="molecule type" value="Genomic_DNA"/>
</dbReference>
<dbReference type="SUPFAM" id="SSF160631">
    <property type="entry name" value="SMI1/KNR4-like"/>
    <property type="match status" value="1"/>
</dbReference>
<dbReference type="Gene3D" id="3.40.1580.10">
    <property type="entry name" value="SMI1/KNR4-like"/>
    <property type="match status" value="1"/>
</dbReference>
<dbReference type="InterPro" id="IPR037883">
    <property type="entry name" value="Knr4/Smi1-like_sf"/>
</dbReference>
<dbReference type="Proteomes" id="UP000831785">
    <property type="component" value="Chromosome"/>
</dbReference>
<evidence type="ECO:0000313" key="2">
    <source>
        <dbReference type="Proteomes" id="UP000831785"/>
    </source>
</evidence>
<sequence length="147" mass="16439">MQQSLLHRISAFLAENELFWGTPARPEQLADAEVQLQLDPDYREFLALFGASYVGVPVYGFNACPMLPDTTVIQLTLEFRKAYAVDARWPILAQSCVLTTTGSGDPVILDPAGKVRVYYHDSHEEETLADSFADFIEQHLPTADTDF</sequence>
<protein>
    <submittedName>
        <fullName evidence="1">SMI1/KNR4 family protein</fullName>
    </submittedName>
</protein>
<dbReference type="RefSeq" id="WP_244713868.1">
    <property type="nucleotide sequence ID" value="NZ_CP095049.1"/>
</dbReference>
<organism evidence="1 2">
    <name type="scientific">Hymenobacter cellulosivorans</name>
    <dbReference type="NCBI Taxonomy" id="2932249"/>
    <lineage>
        <taxon>Bacteria</taxon>
        <taxon>Pseudomonadati</taxon>
        <taxon>Bacteroidota</taxon>
        <taxon>Cytophagia</taxon>
        <taxon>Cytophagales</taxon>
        <taxon>Hymenobacteraceae</taxon>
        <taxon>Hymenobacter</taxon>
    </lineage>
</organism>
<proteinExistence type="predicted"/>
<dbReference type="Pfam" id="PF14567">
    <property type="entry name" value="SUKH_5"/>
    <property type="match status" value="1"/>
</dbReference>
<evidence type="ECO:0000313" key="1">
    <source>
        <dbReference type="EMBL" id="UOQ50876.1"/>
    </source>
</evidence>
<name>A0ABY4F8T0_9BACT</name>